<feature type="non-terminal residue" evidence="2">
    <location>
        <position position="92"/>
    </location>
</feature>
<protein>
    <submittedName>
        <fullName evidence="2">Uncharacterized protein</fullName>
    </submittedName>
</protein>
<reference evidence="2" key="2">
    <citation type="submission" date="2013-05" db="EMBL/GenBank/DDBJ databases">
        <authorList>
            <person name="Carter J.-M."/>
            <person name="Baker S.C."/>
            <person name="Pink R."/>
            <person name="Carter D.R.F."/>
            <person name="Collins A."/>
            <person name="Tomlin J."/>
            <person name="Gibbs M."/>
            <person name="Breuker C.J."/>
        </authorList>
    </citation>
    <scope>NUCLEOTIDE SEQUENCE</scope>
    <source>
        <tissue evidence="2">Ovary</tissue>
    </source>
</reference>
<accession>S4PJB4</accession>
<organism evidence="2">
    <name type="scientific">Pararge aegeria</name>
    <name type="common">speckled wood butterfly</name>
    <dbReference type="NCBI Taxonomy" id="116150"/>
    <lineage>
        <taxon>Eukaryota</taxon>
        <taxon>Metazoa</taxon>
        <taxon>Ecdysozoa</taxon>
        <taxon>Arthropoda</taxon>
        <taxon>Hexapoda</taxon>
        <taxon>Insecta</taxon>
        <taxon>Pterygota</taxon>
        <taxon>Neoptera</taxon>
        <taxon>Endopterygota</taxon>
        <taxon>Lepidoptera</taxon>
        <taxon>Glossata</taxon>
        <taxon>Ditrysia</taxon>
        <taxon>Papilionoidea</taxon>
        <taxon>Nymphalidae</taxon>
        <taxon>Satyrinae</taxon>
        <taxon>Satyrini</taxon>
        <taxon>Parargina</taxon>
        <taxon>Pararge</taxon>
    </lineage>
</organism>
<feature type="compositionally biased region" description="Basic and acidic residues" evidence="1">
    <location>
        <begin position="54"/>
        <end position="66"/>
    </location>
</feature>
<evidence type="ECO:0000256" key="1">
    <source>
        <dbReference type="SAM" id="MobiDB-lite"/>
    </source>
</evidence>
<dbReference type="EMBL" id="GAIX01001516">
    <property type="protein sequence ID" value="JAA91044.1"/>
    <property type="molecule type" value="Transcribed_RNA"/>
</dbReference>
<proteinExistence type="predicted"/>
<evidence type="ECO:0000313" key="2">
    <source>
        <dbReference type="EMBL" id="JAA91044.1"/>
    </source>
</evidence>
<feature type="region of interest" description="Disordered" evidence="1">
    <location>
        <begin position="29"/>
        <end position="71"/>
    </location>
</feature>
<reference evidence="2" key="1">
    <citation type="journal article" date="2013" name="BMC Genomics">
        <title>Unscrambling butterfly oogenesis.</title>
        <authorList>
            <person name="Carter J.M."/>
            <person name="Baker S.C."/>
            <person name="Pink R."/>
            <person name="Carter D.R."/>
            <person name="Collins A."/>
            <person name="Tomlin J."/>
            <person name="Gibbs M."/>
            <person name="Breuker C.J."/>
        </authorList>
    </citation>
    <scope>NUCLEOTIDE SEQUENCE</scope>
    <source>
        <tissue evidence="2">Ovary</tissue>
    </source>
</reference>
<feature type="compositionally biased region" description="Polar residues" evidence="1">
    <location>
        <begin position="40"/>
        <end position="53"/>
    </location>
</feature>
<sequence>MRKELKKSKKLKKNVKAEPEMEIEIKPEDGYIGNEKATDFVNNTESDNQSSKENNGEKSKNIETKTTDGNALSQISNKQELMNLQKIYKCFA</sequence>
<name>S4PJB4_9NEOP</name>
<dbReference type="AlphaFoldDB" id="S4PJB4"/>